<protein>
    <recommendedName>
        <fullName evidence="5">DUF4203 domain-containing protein</fullName>
    </recommendedName>
</protein>
<feature type="region of interest" description="Disordered" evidence="1">
    <location>
        <begin position="418"/>
        <end position="498"/>
    </location>
</feature>
<accession>A0A4S4L085</accession>
<comment type="caution">
    <text evidence="3">The sequence shown here is derived from an EMBL/GenBank/DDBJ whole genome shotgun (WGS) entry which is preliminary data.</text>
</comment>
<feature type="transmembrane region" description="Helical" evidence="2">
    <location>
        <begin position="195"/>
        <end position="215"/>
    </location>
</feature>
<feature type="transmembrane region" description="Helical" evidence="2">
    <location>
        <begin position="111"/>
        <end position="129"/>
    </location>
</feature>
<feature type="transmembrane region" description="Helical" evidence="2">
    <location>
        <begin position="136"/>
        <end position="157"/>
    </location>
</feature>
<gene>
    <name evidence="3" type="ORF">EW145_g5756</name>
</gene>
<feature type="transmembrane region" description="Helical" evidence="2">
    <location>
        <begin position="163"/>
        <end position="183"/>
    </location>
</feature>
<dbReference type="OrthoDB" id="3364886at2759"/>
<organism evidence="3 4">
    <name type="scientific">Phellinidium pouzarii</name>
    <dbReference type="NCBI Taxonomy" id="167371"/>
    <lineage>
        <taxon>Eukaryota</taxon>
        <taxon>Fungi</taxon>
        <taxon>Dikarya</taxon>
        <taxon>Basidiomycota</taxon>
        <taxon>Agaricomycotina</taxon>
        <taxon>Agaricomycetes</taxon>
        <taxon>Hymenochaetales</taxon>
        <taxon>Hymenochaetaceae</taxon>
        <taxon>Phellinidium</taxon>
    </lineage>
</organism>
<evidence type="ECO:0000256" key="2">
    <source>
        <dbReference type="SAM" id="Phobius"/>
    </source>
</evidence>
<dbReference type="Proteomes" id="UP000308199">
    <property type="component" value="Unassembled WGS sequence"/>
</dbReference>
<feature type="compositionally biased region" description="Polar residues" evidence="1">
    <location>
        <begin position="467"/>
        <end position="486"/>
    </location>
</feature>
<keyword evidence="2" id="KW-0812">Transmembrane</keyword>
<keyword evidence="2" id="KW-1133">Transmembrane helix</keyword>
<keyword evidence="4" id="KW-1185">Reference proteome</keyword>
<evidence type="ECO:0008006" key="5">
    <source>
        <dbReference type="Google" id="ProtNLM"/>
    </source>
</evidence>
<evidence type="ECO:0000313" key="4">
    <source>
        <dbReference type="Proteomes" id="UP000308199"/>
    </source>
</evidence>
<reference evidence="3 4" key="1">
    <citation type="submission" date="2019-02" db="EMBL/GenBank/DDBJ databases">
        <title>Genome sequencing of the rare red list fungi Phellinidium pouzarii.</title>
        <authorList>
            <person name="Buettner E."/>
            <person name="Kellner H."/>
        </authorList>
    </citation>
    <scope>NUCLEOTIDE SEQUENCE [LARGE SCALE GENOMIC DNA]</scope>
    <source>
        <strain evidence="3 4">DSM 108285</strain>
    </source>
</reference>
<keyword evidence="2" id="KW-0472">Membrane</keyword>
<dbReference type="EMBL" id="SGPK01000374">
    <property type="protein sequence ID" value="THH04121.1"/>
    <property type="molecule type" value="Genomic_DNA"/>
</dbReference>
<proteinExistence type="predicted"/>
<dbReference type="AlphaFoldDB" id="A0A4S4L085"/>
<name>A0A4S4L085_9AGAM</name>
<feature type="compositionally biased region" description="Acidic residues" evidence="1">
    <location>
        <begin position="442"/>
        <end position="453"/>
    </location>
</feature>
<feature type="transmembrane region" description="Helical" evidence="2">
    <location>
        <begin position="77"/>
        <end position="99"/>
    </location>
</feature>
<evidence type="ECO:0000256" key="1">
    <source>
        <dbReference type="SAM" id="MobiDB-lite"/>
    </source>
</evidence>
<evidence type="ECO:0000313" key="3">
    <source>
        <dbReference type="EMBL" id="THH04121.1"/>
    </source>
</evidence>
<feature type="transmembrane region" description="Helical" evidence="2">
    <location>
        <begin position="16"/>
        <end position="39"/>
    </location>
</feature>
<sequence>MTAQLTTFTEGSTPFLLAYAVPLLLFSIVITLAGTFLTLDRTRTFRPRANETISTSGTAGDNISNTMKGWNFCLDGGIGGLVIGYVFGLHASTFLSLLIMNESVASPLTSTTFLVVWIFSVIPTTVFGARWRAAALFFIGITGGICMSLALCIITHPSLVTRIVLSAVITPITILAVLIPALAPSPSLSLVSHTTARIATSCIGALSMTMAIALLTRSSASYSWANVWDRLWVSDESGWGTARERGFDALFCVLWAGGASVDWGLRKWVGEDPDEKWDAYLAEYTSTLPNPHDRAGKFRPLPSWWERLLVTLHISSPNLVLPHEIFSPSDAELSLKPHHLLGPDLQRAISPAAYSWVPASPLKDVGFLKKGRRRGGGGFTRVLDHDDAPEAGVIGDIFDLGRRPTCLQKVKATRVQRRRQRVADKGRRVPVAFQPIDGVSSDSDENMSSEEDELKTPQCTPLKGLQVRTSPLTRINSSATSLSGTTAHPSADSAHSADESDLLGLIDVRKEKVRLAEIKSSFGVGGKAVAPTSAAPDYSDIEEDVTATYARPSDSPSRDAPGWKPEFIKRAASSSSSSSSSAQKCKAMKAARGSPSGAVPMTPSIFNAVERLVQAQAEAFGDNSVLNAAIQASYHYPPSPPRKHVSIAMNGLEPVVGLPVTRDSQQALRGNHSEKWDAFWRDIQTKAEVRG</sequence>